<dbReference type="PANTHER" id="PTHR23419:SF8">
    <property type="entry name" value="FI09726P"/>
    <property type="match status" value="1"/>
</dbReference>
<dbReference type="GO" id="GO:0010038">
    <property type="term" value="P:response to metal ion"/>
    <property type="evidence" value="ECO:0007669"/>
    <property type="project" value="InterPro"/>
</dbReference>
<accession>A0A927GJ14</accession>
<dbReference type="Pfam" id="PF03091">
    <property type="entry name" value="CutA1"/>
    <property type="match status" value="1"/>
</dbReference>
<proteinExistence type="inferred from homology"/>
<dbReference type="Proteomes" id="UP000612233">
    <property type="component" value="Unassembled WGS sequence"/>
</dbReference>
<dbReference type="GO" id="GO:0005507">
    <property type="term" value="F:copper ion binding"/>
    <property type="evidence" value="ECO:0007669"/>
    <property type="project" value="TreeGrafter"/>
</dbReference>
<dbReference type="InterPro" id="IPR011322">
    <property type="entry name" value="N-reg_PII-like_a/b"/>
</dbReference>
<comment type="caution">
    <text evidence="2">The sequence shown here is derived from an EMBL/GenBank/DDBJ whole genome shotgun (WGS) entry which is preliminary data.</text>
</comment>
<dbReference type="EMBL" id="JACXAD010000007">
    <property type="protein sequence ID" value="MBD2767935.1"/>
    <property type="molecule type" value="Genomic_DNA"/>
</dbReference>
<keyword evidence="3" id="KW-1185">Reference proteome</keyword>
<gene>
    <name evidence="2" type="ORF">IC235_08510</name>
</gene>
<evidence type="ECO:0000313" key="2">
    <source>
        <dbReference type="EMBL" id="MBD2767935.1"/>
    </source>
</evidence>
<protein>
    <submittedName>
        <fullName evidence="2">Divalent-cation tolerance protein CutA</fullName>
    </submittedName>
</protein>
<dbReference type="Gene3D" id="3.30.70.120">
    <property type="match status" value="1"/>
</dbReference>
<sequence>MRLIMCSCPKEVADTIANAVVESRLAALVNAVSGVKTTSLRKEAPCVQEETVLFIQTPIEHLEPLFELLASLHPSKAPAIIALPITSGNYEYLKWAEETLVSQTRTNNSSEI</sequence>
<dbReference type="PANTHER" id="PTHR23419">
    <property type="entry name" value="DIVALENT CATION TOLERANCE CUTA-RELATED"/>
    <property type="match status" value="1"/>
</dbReference>
<dbReference type="SUPFAM" id="SSF54913">
    <property type="entry name" value="GlnB-like"/>
    <property type="match status" value="1"/>
</dbReference>
<organism evidence="2 3">
    <name type="scientific">Hymenobacter montanus</name>
    <dbReference type="NCBI Taxonomy" id="2771359"/>
    <lineage>
        <taxon>Bacteria</taxon>
        <taxon>Pseudomonadati</taxon>
        <taxon>Bacteroidota</taxon>
        <taxon>Cytophagia</taxon>
        <taxon>Cytophagales</taxon>
        <taxon>Hymenobacteraceae</taxon>
        <taxon>Hymenobacter</taxon>
    </lineage>
</organism>
<dbReference type="InterPro" id="IPR015867">
    <property type="entry name" value="N-reg_PII/ATP_PRibTrfase_C"/>
</dbReference>
<dbReference type="RefSeq" id="WP_191004749.1">
    <property type="nucleotide sequence ID" value="NZ_JACXAD010000007.1"/>
</dbReference>
<reference evidence="2" key="1">
    <citation type="submission" date="2020-09" db="EMBL/GenBank/DDBJ databases">
        <authorList>
            <person name="Kim M.K."/>
        </authorList>
    </citation>
    <scope>NUCLEOTIDE SEQUENCE</scope>
    <source>
        <strain evidence="2">BT664</strain>
    </source>
</reference>
<name>A0A927GJ14_9BACT</name>
<evidence type="ECO:0000256" key="1">
    <source>
        <dbReference type="ARBA" id="ARBA00010169"/>
    </source>
</evidence>
<comment type="similarity">
    <text evidence="1">Belongs to the CutA family.</text>
</comment>
<dbReference type="AlphaFoldDB" id="A0A927GJ14"/>
<evidence type="ECO:0000313" key="3">
    <source>
        <dbReference type="Proteomes" id="UP000612233"/>
    </source>
</evidence>
<dbReference type="InterPro" id="IPR004323">
    <property type="entry name" value="Ion_tolerance_CutA"/>
</dbReference>